<dbReference type="SUPFAM" id="SSF52540">
    <property type="entry name" value="P-loop containing nucleoside triphosphate hydrolases"/>
    <property type="match status" value="1"/>
</dbReference>
<dbReference type="Proteomes" id="UP000220914">
    <property type="component" value="Unassembled WGS sequence"/>
</dbReference>
<dbReference type="Gene3D" id="3.20.20.140">
    <property type="entry name" value="Metal-dependent hydrolases"/>
    <property type="match status" value="1"/>
</dbReference>
<evidence type="ECO:0000313" key="3">
    <source>
        <dbReference type="EMBL" id="PEG33557.1"/>
    </source>
</evidence>
<sequence length="535" mass="58522">MMLRLPRRNGEWAVPEVQATRHGWAQFWAVDLHVHTPGSSDAQDADYGDAGDIVRAAIAAGLDGIAITDHNTATWCEQVAAAANASNLVVLPGFELSTPEGHLLGIWEEGTKAHVLEDVLIRVGITRTQFGDLDVVTSKSMIECAKEIEQAGGVAIAAHIDKERGILTQPVQTYVNQLLADPAISAYEYVNVDTPTKVAAKLAGKRDPALVQNSDTYDPTLSRHSVTAIGRRRTWIKAARPDLCGLRYALDDHRLRVTLTDPRAALPPHPTIDAVRIADGFLSGVSISLSPDLNCFLGGTGAGKSLVLEAIRFALDQQVDGSVFTAIRDEVDGRLAHALRQGTEVSVEVTTTTEKYRIRRSFDLRGTKPVVEQHVDSDWVEIERDPSTLIAIAAFSQGEILEYARQPVGRVGLVDAHLDLSSIDQRIAAAEQGLRANAAKLVVARNKVTELGERASRMTTLRERARELSTLFDADLVKAQANWTAEQSELKTLAEQVDTLTFTAPQETSRISEKLPEHKDKYERIKQAQDEPPRV</sequence>
<organism evidence="3 4">
    <name type="scientific">Mycolicibacterium agri</name>
    <name type="common">Mycobacterium agri</name>
    <dbReference type="NCBI Taxonomy" id="36811"/>
    <lineage>
        <taxon>Bacteria</taxon>
        <taxon>Bacillati</taxon>
        <taxon>Actinomycetota</taxon>
        <taxon>Actinomycetes</taxon>
        <taxon>Mycobacteriales</taxon>
        <taxon>Mycobacteriaceae</taxon>
        <taxon>Mycolicibacterium</taxon>
    </lineage>
</organism>
<dbReference type="OrthoDB" id="9791620at2"/>
<evidence type="ECO:0000256" key="1">
    <source>
        <dbReference type="SAM" id="MobiDB-lite"/>
    </source>
</evidence>
<dbReference type="Gene3D" id="3.40.50.300">
    <property type="entry name" value="P-loop containing nucleotide triphosphate hydrolases"/>
    <property type="match status" value="1"/>
</dbReference>
<dbReference type="InterPro" id="IPR004013">
    <property type="entry name" value="PHP_dom"/>
</dbReference>
<dbReference type="InterPro" id="IPR003141">
    <property type="entry name" value="Pol/His_phosphatase_N"/>
</dbReference>
<dbReference type="Pfam" id="PF13476">
    <property type="entry name" value="AAA_23"/>
    <property type="match status" value="1"/>
</dbReference>
<accession>A0A2A7MPW1</accession>
<dbReference type="GO" id="GO:0006302">
    <property type="term" value="P:double-strand break repair"/>
    <property type="evidence" value="ECO:0007669"/>
    <property type="project" value="InterPro"/>
</dbReference>
<keyword evidence="4" id="KW-1185">Reference proteome</keyword>
<evidence type="ECO:0000259" key="2">
    <source>
        <dbReference type="SMART" id="SM00481"/>
    </source>
</evidence>
<name>A0A2A7MPW1_MYCAG</name>
<dbReference type="InterPro" id="IPR027417">
    <property type="entry name" value="P-loop_NTPase"/>
</dbReference>
<proteinExistence type="predicted"/>
<dbReference type="AlphaFoldDB" id="A0A2A7MPW1"/>
<feature type="domain" description="Polymerase/histidinol phosphatase N-terminal" evidence="2">
    <location>
        <begin position="30"/>
        <end position="100"/>
    </location>
</feature>
<dbReference type="GO" id="GO:0016887">
    <property type="term" value="F:ATP hydrolysis activity"/>
    <property type="evidence" value="ECO:0007669"/>
    <property type="project" value="InterPro"/>
</dbReference>
<dbReference type="PANTHER" id="PTHR42924:SF3">
    <property type="entry name" value="POLYMERASE_HISTIDINOL PHOSPHATASE N-TERMINAL DOMAIN-CONTAINING PROTEIN"/>
    <property type="match status" value="1"/>
</dbReference>
<reference evidence="3 4" key="1">
    <citation type="submission" date="2017-10" db="EMBL/GenBank/DDBJ databases">
        <title>The new phylogeny of genus Mycobacterium.</title>
        <authorList>
            <person name="Tortoli E."/>
            <person name="Trovato A."/>
            <person name="Cirillo D.M."/>
        </authorList>
    </citation>
    <scope>NUCLEOTIDE SEQUENCE [LARGE SCALE GENOMIC DNA]</scope>
    <source>
        <strain evidence="3 4">CCUG37673</strain>
    </source>
</reference>
<dbReference type="GO" id="GO:0035312">
    <property type="term" value="F:5'-3' DNA exonuclease activity"/>
    <property type="evidence" value="ECO:0007669"/>
    <property type="project" value="TreeGrafter"/>
</dbReference>
<evidence type="ECO:0000313" key="4">
    <source>
        <dbReference type="Proteomes" id="UP000220914"/>
    </source>
</evidence>
<dbReference type="PANTHER" id="PTHR42924">
    <property type="entry name" value="EXONUCLEASE"/>
    <property type="match status" value="1"/>
</dbReference>
<gene>
    <name evidence="3" type="ORF">CQY20_30055</name>
</gene>
<dbReference type="Pfam" id="PF02811">
    <property type="entry name" value="PHP"/>
    <property type="match status" value="1"/>
</dbReference>
<dbReference type="SMART" id="SM00481">
    <property type="entry name" value="POLIIIAc"/>
    <property type="match status" value="1"/>
</dbReference>
<dbReference type="InterPro" id="IPR038729">
    <property type="entry name" value="Rad50/SbcC_AAA"/>
</dbReference>
<dbReference type="InterPro" id="IPR016195">
    <property type="entry name" value="Pol/histidinol_Pase-like"/>
</dbReference>
<protein>
    <recommendedName>
        <fullName evidence="2">Polymerase/histidinol phosphatase N-terminal domain-containing protein</fullName>
    </recommendedName>
</protein>
<dbReference type="SUPFAM" id="SSF89550">
    <property type="entry name" value="PHP domain-like"/>
    <property type="match status" value="1"/>
</dbReference>
<dbReference type="InterPro" id="IPR052018">
    <property type="entry name" value="PHP_domain"/>
</dbReference>
<dbReference type="CDD" id="cd07432">
    <property type="entry name" value="PHP_HisPPase"/>
    <property type="match status" value="1"/>
</dbReference>
<feature type="compositionally biased region" description="Basic and acidic residues" evidence="1">
    <location>
        <begin position="510"/>
        <end position="535"/>
    </location>
</feature>
<dbReference type="GO" id="GO:0004534">
    <property type="term" value="F:5'-3' RNA exonuclease activity"/>
    <property type="evidence" value="ECO:0007669"/>
    <property type="project" value="TreeGrafter"/>
</dbReference>
<comment type="caution">
    <text evidence="3">The sequence shown here is derived from an EMBL/GenBank/DDBJ whole genome shotgun (WGS) entry which is preliminary data.</text>
</comment>
<feature type="region of interest" description="Disordered" evidence="1">
    <location>
        <begin position="508"/>
        <end position="535"/>
    </location>
</feature>
<dbReference type="EMBL" id="PDCP01000104">
    <property type="protein sequence ID" value="PEG33557.1"/>
    <property type="molecule type" value="Genomic_DNA"/>
</dbReference>